<gene>
    <name evidence="3" type="ORF">TM448A00336_0046</name>
</gene>
<keyword evidence="1" id="KW-0175">Coiled coil</keyword>
<feature type="compositionally biased region" description="Basic and acidic residues" evidence="2">
    <location>
        <begin position="519"/>
        <end position="534"/>
    </location>
</feature>
<proteinExistence type="predicted"/>
<evidence type="ECO:0000313" key="3">
    <source>
        <dbReference type="EMBL" id="QJA46197.1"/>
    </source>
</evidence>
<sequence>MAERDDVVFHAVLEDGTVPTQQKMKRGFKQTAKSMATAYNAATEEASRGLIKVGNTAAIAGKKVSHMGGMLGDKAGRAMSGFNEKTEKGRQLLTAFGGAIGGAAGQAVYYGGTLSYVIGRFKPWELGIMAVVGAIAALVYAMSGESEAEKKWGERLISLGERIDSTKSKLSGLRAELNLLFGGMTKEQDAIAIATDDVVRAGSAFGKARDEYYALARKYGPRADAVADVIEARDRYFDAKKIMDDANANLEEAKRINAQAIKEKRELDLAERFGTSTISGGAKPGKKGGGGGGKSAFEIGKDYGKEIAAGIIAGFEEEQRVMAEVDKIIADDEANRARDSAKVLQDKYAALARHNLVYLEAVKTFEEMQTEIEKENAERRAQIRIASAEYAAEQEKRASEDRLTYIEASINATQKMGSIIGEVAGAIGASSKRQMQIQAMFQAITDTLNAVHCFAQASEYFAVPFGAGTAQGVAYTAVGTMYMMSATLAAAKAGGAFSGGGGGGGGSGGGGGYSGSGIDRYRGSRGPDRDRWEEGAQATTVWQVNGSVFFGQDAAREITQLQDGYNSRQNPGRDQSSF</sequence>
<dbReference type="EMBL" id="MT144004">
    <property type="protein sequence ID" value="QJA46197.1"/>
    <property type="molecule type" value="Genomic_DNA"/>
</dbReference>
<feature type="region of interest" description="Disordered" evidence="2">
    <location>
        <begin position="517"/>
        <end position="538"/>
    </location>
</feature>
<dbReference type="AlphaFoldDB" id="A0A6H1ZFQ9"/>
<feature type="coiled-coil region" evidence="1">
    <location>
        <begin position="243"/>
        <end position="270"/>
    </location>
</feature>
<organism evidence="3">
    <name type="scientific">viral metagenome</name>
    <dbReference type="NCBI Taxonomy" id="1070528"/>
    <lineage>
        <taxon>unclassified sequences</taxon>
        <taxon>metagenomes</taxon>
        <taxon>organismal metagenomes</taxon>
    </lineage>
</organism>
<accession>A0A6H1ZFQ9</accession>
<reference evidence="3" key="1">
    <citation type="submission" date="2020-03" db="EMBL/GenBank/DDBJ databases">
        <title>The deep terrestrial virosphere.</title>
        <authorList>
            <person name="Holmfeldt K."/>
            <person name="Nilsson E."/>
            <person name="Simone D."/>
            <person name="Lopez-Fernandez M."/>
            <person name="Wu X."/>
            <person name="de Brujin I."/>
            <person name="Lundin D."/>
            <person name="Andersson A."/>
            <person name="Bertilsson S."/>
            <person name="Dopson M."/>
        </authorList>
    </citation>
    <scope>NUCLEOTIDE SEQUENCE</scope>
    <source>
        <strain evidence="3">TM448A00336</strain>
    </source>
</reference>
<evidence type="ECO:0000256" key="2">
    <source>
        <dbReference type="SAM" id="MobiDB-lite"/>
    </source>
</evidence>
<name>A0A6H1ZFQ9_9ZZZZ</name>
<protein>
    <submittedName>
        <fullName evidence="3">Uncharacterized protein</fullName>
    </submittedName>
</protein>
<evidence type="ECO:0000256" key="1">
    <source>
        <dbReference type="SAM" id="Coils"/>
    </source>
</evidence>